<dbReference type="Gene3D" id="1.25.40.10">
    <property type="entry name" value="Tetratricopeptide repeat domain"/>
    <property type="match status" value="1"/>
</dbReference>
<dbReference type="GO" id="GO:0000030">
    <property type="term" value="F:mannosyltransferase activity"/>
    <property type="evidence" value="ECO:0007669"/>
    <property type="project" value="TreeGrafter"/>
</dbReference>
<dbReference type="GO" id="GO:0035269">
    <property type="term" value="P:protein O-linked glycosylation via mannose"/>
    <property type="evidence" value="ECO:0007669"/>
    <property type="project" value="TreeGrafter"/>
</dbReference>
<sequence>MLGHGLGFEPQNFWFEDNCSTTSATACQLATGIIRKRSYKLAVELKPDRSQAWMNMGGIQHIKGDYAAARIYYQQALLLNPGSKLLKENLAKLDRLERKLTVEA</sequence>
<dbReference type="EMBL" id="CADEAL010003657">
    <property type="protein sequence ID" value="CAB1445424.1"/>
    <property type="molecule type" value="Genomic_DNA"/>
</dbReference>
<dbReference type="Pfam" id="PF00515">
    <property type="entry name" value="TPR_1"/>
    <property type="match status" value="1"/>
</dbReference>
<name>A0A9N7Z0M0_PLEPL</name>
<dbReference type="SMART" id="SM00028">
    <property type="entry name" value="TPR"/>
    <property type="match status" value="1"/>
</dbReference>
<dbReference type="PANTHER" id="PTHR44809">
    <property type="match status" value="1"/>
</dbReference>
<keyword evidence="1" id="KW-0802">TPR repeat</keyword>
<gene>
    <name evidence="2" type="ORF">PLEPLA_LOCUS33155</name>
</gene>
<keyword evidence="3" id="KW-1185">Reference proteome</keyword>
<dbReference type="PANTHER" id="PTHR44809:SF1">
    <property type="entry name" value="PROTEIN O-MANNOSYL-TRANSFERASE TMTC1"/>
    <property type="match status" value="1"/>
</dbReference>
<reference evidence="2" key="1">
    <citation type="submission" date="2020-03" db="EMBL/GenBank/DDBJ databases">
        <authorList>
            <person name="Weist P."/>
        </authorList>
    </citation>
    <scope>NUCLEOTIDE SEQUENCE</scope>
</reference>
<evidence type="ECO:0008006" key="4">
    <source>
        <dbReference type="Google" id="ProtNLM"/>
    </source>
</evidence>
<protein>
    <recommendedName>
        <fullName evidence="4">Tetratricopeptide repeat protein</fullName>
    </recommendedName>
</protein>
<evidence type="ECO:0000313" key="3">
    <source>
        <dbReference type="Proteomes" id="UP001153269"/>
    </source>
</evidence>
<dbReference type="InterPro" id="IPR019734">
    <property type="entry name" value="TPR_rpt"/>
</dbReference>
<dbReference type="AlphaFoldDB" id="A0A9N7Z0M0"/>
<accession>A0A9N7Z0M0</accession>
<dbReference type="Proteomes" id="UP001153269">
    <property type="component" value="Unassembled WGS sequence"/>
</dbReference>
<dbReference type="PROSITE" id="PS50005">
    <property type="entry name" value="TPR"/>
    <property type="match status" value="1"/>
</dbReference>
<organism evidence="2 3">
    <name type="scientific">Pleuronectes platessa</name>
    <name type="common">European plaice</name>
    <dbReference type="NCBI Taxonomy" id="8262"/>
    <lineage>
        <taxon>Eukaryota</taxon>
        <taxon>Metazoa</taxon>
        <taxon>Chordata</taxon>
        <taxon>Craniata</taxon>
        <taxon>Vertebrata</taxon>
        <taxon>Euteleostomi</taxon>
        <taxon>Actinopterygii</taxon>
        <taxon>Neopterygii</taxon>
        <taxon>Teleostei</taxon>
        <taxon>Neoteleostei</taxon>
        <taxon>Acanthomorphata</taxon>
        <taxon>Carangaria</taxon>
        <taxon>Pleuronectiformes</taxon>
        <taxon>Pleuronectoidei</taxon>
        <taxon>Pleuronectidae</taxon>
        <taxon>Pleuronectes</taxon>
    </lineage>
</organism>
<evidence type="ECO:0000256" key="1">
    <source>
        <dbReference type="PROSITE-ProRule" id="PRU00339"/>
    </source>
</evidence>
<dbReference type="InterPro" id="IPR052943">
    <property type="entry name" value="TMTC_O-mannosyl-trnsfr"/>
</dbReference>
<dbReference type="SUPFAM" id="SSF48452">
    <property type="entry name" value="TPR-like"/>
    <property type="match status" value="1"/>
</dbReference>
<comment type="caution">
    <text evidence="2">The sequence shown here is derived from an EMBL/GenBank/DDBJ whole genome shotgun (WGS) entry which is preliminary data.</text>
</comment>
<feature type="repeat" description="TPR" evidence="1">
    <location>
        <begin position="50"/>
        <end position="83"/>
    </location>
</feature>
<evidence type="ECO:0000313" key="2">
    <source>
        <dbReference type="EMBL" id="CAB1445424.1"/>
    </source>
</evidence>
<proteinExistence type="predicted"/>
<dbReference type="InterPro" id="IPR011990">
    <property type="entry name" value="TPR-like_helical_dom_sf"/>
</dbReference>